<evidence type="ECO:0000259" key="1">
    <source>
        <dbReference type="SMART" id="SM00849"/>
    </source>
</evidence>
<feature type="domain" description="Metallo-beta-lactamase" evidence="1">
    <location>
        <begin position="35"/>
        <end position="217"/>
    </location>
</feature>
<dbReference type="eggNOG" id="COG1235">
    <property type="taxonomic scope" value="Bacteria"/>
</dbReference>
<name>I3XWR5_SULBS</name>
<dbReference type="Pfam" id="PF12706">
    <property type="entry name" value="Lactamase_B_2"/>
    <property type="match status" value="1"/>
</dbReference>
<dbReference type="HOGENOM" id="CLU_044538_3_0_7"/>
<dbReference type="InterPro" id="IPR036866">
    <property type="entry name" value="RibonucZ/Hydroxyglut_hydro"/>
</dbReference>
<keyword evidence="2" id="KW-0378">Hydrolase</keyword>
<dbReference type="RefSeq" id="WP_014769268.1">
    <property type="nucleotide sequence ID" value="NC_018002.1"/>
</dbReference>
<dbReference type="STRING" id="760154.Sulba_1093"/>
<dbReference type="Proteomes" id="UP000006176">
    <property type="component" value="Chromosome"/>
</dbReference>
<dbReference type="InterPro" id="IPR001279">
    <property type="entry name" value="Metallo-B-lactamas"/>
</dbReference>
<keyword evidence="3" id="KW-1185">Reference proteome</keyword>
<dbReference type="KEGG" id="sba:Sulba_1093"/>
<evidence type="ECO:0000313" key="2">
    <source>
        <dbReference type="EMBL" id="AFL68389.1"/>
    </source>
</evidence>
<gene>
    <name evidence="2" type="ordered locus">Sulba_1093</name>
</gene>
<dbReference type="GO" id="GO:0016787">
    <property type="term" value="F:hydrolase activity"/>
    <property type="evidence" value="ECO:0007669"/>
    <property type="project" value="UniProtKB-KW"/>
</dbReference>
<dbReference type="PANTHER" id="PTHR42663:SF6">
    <property type="entry name" value="HYDROLASE C777.06C-RELATED"/>
    <property type="match status" value="1"/>
</dbReference>
<sequence length="246" mass="27366">MKFEFLGTADTGGIPLHLCSCAVCEKARLEKTTNRSTSAFLELEDGSVILFDAGCDTLMDRFNTTPIRAVFLTHFHADHALGLIRLRKSAQKVICYTPNDTEGFGDLLVHKNNIEYRILAPFEKVCVGGVEIVATPLLHSKATHGFVLFTCNKRVAYLTDCGGMSEESLLFLKAQKLDYLFLDAAYTPSFDSDKHLNWESAHTLIERIAPKEGYLIHASCHTLLGVLKKGVNLTYPYIEQGFSIEV</sequence>
<dbReference type="OrthoDB" id="9800940at2"/>
<protein>
    <submittedName>
        <fullName evidence="2">Metal-dependent hydrolase, beta-lactamase superfamily I</fullName>
    </submittedName>
</protein>
<accession>I3XWR5</accession>
<reference evidence="2 3" key="1">
    <citation type="submission" date="2012-06" db="EMBL/GenBank/DDBJ databases">
        <title>Complete sequence of Sulfurospirillum barnesii SES-3.</title>
        <authorList>
            <consortium name="US DOE Joint Genome Institute"/>
            <person name="Lucas S."/>
            <person name="Han J."/>
            <person name="Lapidus A."/>
            <person name="Cheng J.-F."/>
            <person name="Goodwin L."/>
            <person name="Pitluck S."/>
            <person name="Peters L."/>
            <person name="Ovchinnikova G."/>
            <person name="Lu M."/>
            <person name="Detter J.C."/>
            <person name="Han C."/>
            <person name="Tapia R."/>
            <person name="Land M."/>
            <person name="Hauser L."/>
            <person name="Kyrpides N."/>
            <person name="Ivanova N."/>
            <person name="Pagani I."/>
            <person name="Stolz J."/>
            <person name="Arkin A."/>
            <person name="Dehal P."/>
            <person name="Oremland R."/>
            <person name="Saltikov C."/>
            <person name="Basu P."/>
            <person name="Hollibaugh J."/>
            <person name="Newman D."/>
            <person name="Stolyar S."/>
            <person name="Hazen T."/>
            <person name="Woyke T."/>
        </authorList>
    </citation>
    <scope>NUCLEOTIDE SEQUENCE [LARGE SCALE GENOMIC DNA]</scope>
    <source>
        <strain evidence="3">ATCC 700032 / DSM 10660 / SES-3</strain>
    </source>
</reference>
<proteinExistence type="predicted"/>
<dbReference type="AlphaFoldDB" id="I3XWR5"/>
<dbReference type="SMART" id="SM00849">
    <property type="entry name" value="Lactamase_B"/>
    <property type="match status" value="1"/>
</dbReference>
<evidence type="ECO:0000313" key="3">
    <source>
        <dbReference type="Proteomes" id="UP000006176"/>
    </source>
</evidence>
<organism evidence="2 3">
    <name type="scientific">Sulfurospirillum barnesii (strain ATCC 700032 / DSM 10660 / SES-3)</name>
    <dbReference type="NCBI Taxonomy" id="760154"/>
    <lineage>
        <taxon>Bacteria</taxon>
        <taxon>Pseudomonadati</taxon>
        <taxon>Campylobacterota</taxon>
        <taxon>Epsilonproteobacteria</taxon>
        <taxon>Campylobacterales</taxon>
        <taxon>Sulfurospirillaceae</taxon>
        <taxon>Sulfurospirillum</taxon>
    </lineage>
</organism>
<dbReference type="PATRIC" id="fig|760154.4.peg.1095"/>
<dbReference type="EMBL" id="CP003333">
    <property type="protein sequence ID" value="AFL68389.1"/>
    <property type="molecule type" value="Genomic_DNA"/>
</dbReference>
<dbReference type="PANTHER" id="PTHR42663">
    <property type="entry name" value="HYDROLASE C777.06C-RELATED-RELATED"/>
    <property type="match status" value="1"/>
</dbReference>
<dbReference type="SUPFAM" id="SSF56281">
    <property type="entry name" value="Metallo-hydrolase/oxidoreductase"/>
    <property type="match status" value="1"/>
</dbReference>
<dbReference type="Gene3D" id="3.60.15.10">
    <property type="entry name" value="Ribonuclease Z/Hydroxyacylglutathione hydrolase-like"/>
    <property type="match status" value="1"/>
</dbReference>